<dbReference type="HOGENOM" id="CLU_017266_9_0_1"/>
<organism evidence="2 3">
    <name type="scientific">Jaapia argillacea MUCL 33604</name>
    <dbReference type="NCBI Taxonomy" id="933084"/>
    <lineage>
        <taxon>Eukaryota</taxon>
        <taxon>Fungi</taxon>
        <taxon>Dikarya</taxon>
        <taxon>Basidiomycota</taxon>
        <taxon>Agaricomycotina</taxon>
        <taxon>Agaricomycetes</taxon>
        <taxon>Agaricomycetidae</taxon>
        <taxon>Jaapiales</taxon>
        <taxon>Jaapiaceae</taxon>
        <taxon>Jaapia</taxon>
    </lineage>
</organism>
<dbReference type="EMBL" id="KL197709">
    <property type="protein sequence ID" value="KDQ64369.1"/>
    <property type="molecule type" value="Genomic_DNA"/>
</dbReference>
<feature type="chain" id="PRO_5001643898" evidence="1">
    <location>
        <begin position="21"/>
        <end position="426"/>
    </location>
</feature>
<dbReference type="OrthoDB" id="3632757at2759"/>
<keyword evidence="3" id="KW-1185">Reference proteome</keyword>
<reference evidence="3" key="1">
    <citation type="journal article" date="2014" name="Proc. Natl. Acad. Sci. U.S.A.">
        <title>Extensive sampling of basidiomycete genomes demonstrates inadequacy of the white-rot/brown-rot paradigm for wood decay fungi.</title>
        <authorList>
            <person name="Riley R."/>
            <person name="Salamov A.A."/>
            <person name="Brown D.W."/>
            <person name="Nagy L.G."/>
            <person name="Floudas D."/>
            <person name="Held B.W."/>
            <person name="Levasseur A."/>
            <person name="Lombard V."/>
            <person name="Morin E."/>
            <person name="Otillar R."/>
            <person name="Lindquist E.A."/>
            <person name="Sun H."/>
            <person name="LaButti K.M."/>
            <person name="Schmutz J."/>
            <person name="Jabbour D."/>
            <person name="Luo H."/>
            <person name="Baker S.E."/>
            <person name="Pisabarro A.G."/>
            <person name="Walton J.D."/>
            <person name="Blanchette R.A."/>
            <person name="Henrissat B."/>
            <person name="Martin F."/>
            <person name="Cullen D."/>
            <person name="Hibbett D.S."/>
            <person name="Grigoriev I.V."/>
        </authorList>
    </citation>
    <scope>NUCLEOTIDE SEQUENCE [LARGE SCALE GENOMIC DNA]</scope>
    <source>
        <strain evidence="3">MUCL 33604</strain>
    </source>
</reference>
<keyword evidence="1" id="KW-0732">Signal</keyword>
<evidence type="ECO:0000313" key="3">
    <source>
        <dbReference type="Proteomes" id="UP000027265"/>
    </source>
</evidence>
<name>A0A067QBL4_9AGAM</name>
<evidence type="ECO:0000256" key="1">
    <source>
        <dbReference type="SAM" id="SignalP"/>
    </source>
</evidence>
<feature type="signal peptide" evidence="1">
    <location>
        <begin position="1"/>
        <end position="20"/>
    </location>
</feature>
<dbReference type="InterPro" id="IPR036005">
    <property type="entry name" value="Creatinase/aminopeptidase-like"/>
</dbReference>
<dbReference type="Gene3D" id="3.90.230.10">
    <property type="entry name" value="Creatinase/methionine aminopeptidase superfamily"/>
    <property type="match status" value="1"/>
</dbReference>
<proteinExistence type="predicted"/>
<dbReference type="SUPFAM" id="SSF55920">
    <property type="entry name" value="Creatinase/aminopeptidase"/>
    <property type="match status" value="1"/>
</dbReference>
<evidence type="ECO:0000313" key="2">
    <source>
        <dbReference type="EMBL" id="KDQ64369.1"/>
    </source>
</evidence>
<dbReference type="STRING" id="933084.A0A067QBL4"/>
<dbReference type="AlphaFoldDB" id="A0A067QBL4"/>
<sequence length="426" mass="48295">MFFCLQIVLAFALLSVVSWAQFHPSEPAKYQRLPSLRDQARILDEWKDERVARIPQLLERYGVDAWLMSQREHAEDPIWWSIKNATDFAAHRRTVVLFLANPLPQQTNPVVWVDNTGKVWGELLDILEASDPQKIVLNVDHNIAFSGGLHVGEFEVLQAELGSKWKERFVNQPMIGIEYVATRVRSQLEYYRMLQETTWAMIAEAFSEAVIKPEITTTENHPRVSVVTPESFPGWQGTQDVIQEGDILHVDYGITAMGMNTDVQHMAYVLRAGETDAPQGLKDGIRKANRMQDIILSEMRAGRSGNAVLQGSLAQMKVEGLEGQIYCHPIGDYGHAPGAVMGSPAGFTNLPVNVPVLGDLPLLPETYYSIELYAYSFVPERNETLRFRLEENAYWVDEERGWEFVYGRQEMLHLVGKTPPSLLLQN</sequence>
<gene>
    <name evidence="2" type="ORF">JAAARDRAFT_52322</name>
</gene>
<protein>
    <submittedName>
        <fullName evidence="2">Uncharacterized protein</fullName>
    </submittedName>
</protein>
<dbReference type="InParanoid" id="A0A067QBL4"/>
<accession>A0A067QBL4</accession>
<dbReference type="Proteomes" id="UP000027265">
    <property type="component" value="Unassembled WGS sequence"/>
</dbReference>